<evidence type="ECO:0000313" key="6">
    <source>
        <dbReference type="EMBL" id="GLQ11413.1"/>
    </source>
</evidence>
<dbReference type="Pfam" id="PF00005">
    <property type="entry name" value="ABC_tran"/>
    <property type="match status" value="1"/>
</dbReference>
<dbReference type="Pfam" id="PF17912">
    <property type="entry name" value="OB_MalK"/>
    <property type="match status" value="1"/>
</dbReference>
<dbReference type="PROSITE" id="PS50893">
    <property type="entry name" value="ABC_TRANSPORTER_2"/>
    <property type="match status" value="1"/>
</dbReference>
<evidence type="ECO:0000256" key="1">
    <source>
        <dbReference type="ARBA" id="ARBA00005417"/>
    </source>
</evidence>
<name>A0ABQ5UIH2_9HYPH</name>
<dbReference type="InterPro" id="IPR017871">
    <property type="entry name" value="ABC_transporter-like_CS"/>
</dbReference>
<dbReference type="SUPFAM" id="SSF50331">
    <property type="entry name" value="MOP-like"/>
    <property type="match status" value="1"/>
</dbReference>
<keyword evidence="4 6" id="KW-0067">ATP-binding</keyword>
<dbReference type="Gene3D" id="3.40.50.300">
    <property type="entry name" value="P-loop containing nucleotide triphosphate hydrolases"/>
    <property type="match status" value="1"/>
</dbReference>
<dbReference type="Proteomes" id="UP001161406">
    <property type="component" value="Unassembled WGS sequence"/>
</dbReference>
<dbReference type="InterPro" id="IPR040582">
    <property type="entry name" value="OB_MalK-like"/>
</dbReference>
<dbReference type="PROSITE" id="PS00211">
    <property type="entry name" value="ABC_TRANSPORTER_1"/>
    <property type="match status" value="1"/>
</dbReference>
<proteinExistence type="inferred from homology"/>
<dbReference type="InterPro" id="IPR012340">
    <property type="entry name" value="NA-bd_OB-fold"/>
</dbReference>
<dbReference type="PANTHER" id="PTHR43875:SF1">
    <property type="entry name" value="OSMOPROTECTIVE COMPOUNDS UPTAKE ATP-BINDING PROTEIN GGTA"/>
    <property type="match status" value="1"/>
</dbReference>
<organism evidence="6 7">
    <name type="scientific">Devosia yakushimensis</name>
    <dbReference type="NCBI Taxonomy" id="470028"/>
    <lineage>
        <taxon>Bacteria</taxon>
        <taxon>Pseudomonadati</taxon>
        <taxon>Pseudomonadota</taxon>
        <taxon>Alphaproteobacteria</taxon>
        <taxon>Hyphomicrobiales</taxon>
        <taxon>Devosiaceae</taxon>
        <taxon>Devosia</taxon>
    </lineage>
</organism>
<dbReference type="EMBL" id="BSNG01000001">
    <property type="protein sequence ID" value="GLQ11413.1"/>
    <property type="molecule type" value="Genomic_DNA"/>
</dbReference>
<dbReference type="InterPro" id="IPR008995">
    <property type="entry name" value="Mo/tungstate-bd_C_term_dom"/>
</dbReference>
<dbReference type="InterPro" id="IPR015855">
    <property type="entry name" value="ABC_transpr_MalK-like"/>
</dbReference>
<dbReference type="InterPro" id="IPR027417">
    <property type="entry name" value="P-loop_NTPase"/>
</dbReference>
<keyword evidence="3" id="KW-0547">Nucleotide-binding</keyword>
<dbReference type="GO" id="GO:0005524">
    <property type="term" value="F:ATP binding"/>
    <property type="evidence" value="ECO:0007669"/>
    <property type="project" value="UniProtKB-KW"/>
</dbReference>
<dbReference type="Gene3D" id="2.40.50.140">
    <property type="entry name" value="Nucleic acid-binding proteins"/>
    <property type="match status" value="1"/>
</dbReference>
<evidence type="ECO:0000259" key="5">
    <source>
        <dbReference type="PROSITE" id="PS50893"/>
    </source>
</evidence>
<reference evidence="6" key="2">
    <citation type="submission" date="2023-01" db="EMBL/GenBank/DDBJ databases">
        <title>Draft genome sequence of Devosia yakushimensis strain NBRC 103855.</title>
        <authorList>
            <person name="Sun Q."/>
            <person name="Mori K."/>
        </authorList>
    </citation>
    <scope>NUCLEOTIDE SEQUENCE</scope>
    <source>
        <strain evidence="6">NBRC 103855</strain>
    </source>
</reference>
<dbReference type="InterPro" id="IPR047641">
    <property type="entry name" value="ABC_transpr_MalK/UgpC-like"/>
</dbReference>
<reference evidence="6" key="1">
    <citation type="journal article" date="2014" name="Int. J. Syst. Evol. Microbiol.">
        <title>Complete genome of a new Firmicutes species belonging to the dominant human colonic microbiota ('Ruminococcus bicirculans') reveals two chromosomes and a selective capacity to utilize plant glucans.</title>
        <authorList>
            <consortium name="NISC Comparative Sequencing Program"/>
            <person name="Wegmann U."/>
            <person name="Louis P."/>
            <person name="Goesmann A."/>
            <person name="Henrissat B."/>
            <person name="Duncan S.H."/>
            <person name="Flint H.J."/>
        </authorList>
    </citation>
    <scope>NUCLEOTIDE SEQUENCE</scope>
    <source>
        <strain evidence="6">NBRC 103855</strain>
    </source>
</reference>
<dbReference type="PANTHER" id="PTHR43875">
    <property type="entry name" value="MALTODEXTRIN IMPORT ATP-BINDING PROTEIN MSMX"/>
    <property type="match status" value="1"/>
</dbReference>
<accession>A0ABQ5UIH2</accession>
<dbReference type="RefSeq" id="WP_284392703.1">
    <property type="nucleotide sequence ID" value="NZ_BSNG01000001.1"/>
</dbReference>
<dbReference type="CDD" id="cd03301">
    <property type="entry name" value="ABC_MalK_N"/>
    <property type="match status" value="1"/>
</dbReference>
<comment type="caution">
    <text evidence="6">The sequence shown here is derived from an EMBL/GenBank/DDBJ whole genome shotgun (WGS) entry which is preliminary data.</text>
</comment>
<comment type="similarity">
    <text evidence="1">Belongs to the ABC transporter superfamily.</text>
</comment>
<dbReference type="InterPro" id="IPR003439">
    <property type="entry name" value="ABC_transporter-like_ATP-bd"/>
</dbReference>
<evidence type="ECO:0000256" key="3">
    <source>
        <dbReference type="ARBA" id="ARBA00022741"/>
    </source>
</evidence>
<keyword evidence="7" id="KW-1185">Reference proteome</keyword>
<dbReference type="Gene3D" id="2.40.50.100">
    <property type="match status" value="1"/>
</dbReference>
<dbReference type="NCBIfam" id="NF008653">
    <property type="entry name" value="PRK11650.1"/>
    <property type="match status" value="1"/>
</dbReference>
<dbReference type="SUPFAM" id="SSF52540">
    <property type="entry name" value="P-loop containing nucleoside triphosphate hydrolases"/>
    <property type="match status" value="1"/>
</dbReference>
<dbReference type="InterPro" id="IPR003593">
    <property type="entry name" value="AAA+_ATPase"/>
</dbReference>
<keyword evidence="2" id="KW-0813">Transport</keyword>
<gene>
    <name evidence="6" type="ORF">GCM10007913_33450</name>
</gene>
<sequence>MAEIQIQNLNKTYGAFHALKDMSLHIADGEFTVFVGPSGCGKSTALKILAGLEAASTGRILIGGEDVTDLAPGKRDIAMVFQNYALYPHLTVRQNIGFGLKMRGTSKQEIDKRVEHAAQALEITDLLDRRPRALSGGQRQRVALGRAIVREPRLFLMDEPLSNLDAALRVQMRAEITALQKRIGTTTIYVTHDQTEAMTMADRIVIMRKGVVQQIGSPDELFNRPANIFVAGFIGSPAMNFIRGTILAENGQWSVDAGSLRLPLGDNVAAAAAGYIGKEIICGIRPESLELAASGQPALEVVPSLVESLGNEAYVHFRMPGRQVAVAVAGEHEHEASSSGTLIARLFDGDRPVSGKTVRLALKPNSSVHLFDPVTEVAIS</sequence>
<dbReference type="SMART" id="SM00382">
    <property type="entry name" value="AAA"/>
    <property type="match status" value="1"/>
</dbReference>
<protein>
    <submittedName>
        <fullName evidence="6">ABC transporter ATP-binding protein</fullName>
    </submittedName>
</protein>
<evidence type="ECO:0000256" key="2">
    <source>
        <dbReference type="ARBA" id="ARBA00022448"/>
    </source>
</evidence>
<evidence type="ECO:0000256" key="4">
    <source>
        <dbReference type="ARBA" id="ARBA00022840"/>
    </source>
</evidence>
<evidence type="ECO:0000313" key="7">
    <source>
        <dbReference type="Proteomes" id="UP001161406"/>
    </source>
</evidence>
<feature type="domain" description="ABC transporter" evidence="5">
    <location>
        <begin position="4"/>
        <end position="234"/>
    </location>
</feature>